<dbReference type="InterPro" id="IPR050570">
    <property type="entry name" value="Cell_wall_metabolism_enzyme"/>
</dbReference>
<feature type="signal peptide" evidence="2">
    <location>
        <begin position="1"/>
        <end position="30"/>
    </location>
</feature>
<evidence type="ECO:0000256" key="1">
    <source>
        <dbReference type="SAM" id="Coils"/>
    </source>
</evidence>
<dbReference type="Gene3D" id="6.10.250.3150">
    <property type="match status" value="1"/>
</dbReference>
<dbReference type="InterPro" id="IPR016047">
    <property type="entry name" value="M23ase_b-sheet_dom"/>
</dbReference>
<feature type="coiled-coil region" evidence="1">
    <location>
        <begin position="157"/>
        <end position="194"/>
    </location>
</feature>
<dbReference type="STRING" id="1317117.ATO7_14578"/>
<evidence type="ECO:0000256" key="2">
    <source>
        <dbReference type="SAM" id="SignalP"/>
    </source>
</evidence>
<evidence type="ECO:0000259" key="3">
    <source>
        <dbReference type="Pfam" id="PF01551"/>
    </source>
</evidence>
<feature type="domain" description="M23ase beta-sheet core" evidence="3">
    <location>
        <begin position="289"/>
        <end position="383"/>
    </location>
</feature>
<feature type="chain" id="PRO_5012395167" evidence="2">
    <location>
        <begin position="31"/>
        <end position="392"/>
    </location>
</feature>
<comment type="caution">
    <text evidence="4">The sequence shown here is derived from an EMBL/GenBank/DDBJ whole genome shotgun (WGS) entry which is preliminary data.</text>
</comment>
<dbReference type="Proteomes" id="UP000192342">
    <property type="component" value="Unassembled WGS sequence"/>
</dbReference>
<dbReference type="AlphaFoldDB" id="A0A1Y1SAN6"/>
<dbReference type="GO" id="GO:0004222">
    <property type="term" value="F:metalloendopeptidase activity"/>
    <property type="evidence" value="ECO:0007669"/>
    <property type="project" value="TreeGrafter"/>
</dbReference>
<evidence type="ECO:0000313" key="5">
    <source>
        <dbReference type="Proteomes" id="UP000192342"/>
    </source>
</evidence>
<protein>
    <submittedName>
        <fullName evidence="4">ATPase</fullName>
    </submittedName>
</protein>
<dbReference type="EMBL" id="AQQV01000004">
    <property type="protein sequence ID" value="ORE85456.1"/>
    <property type="molecule type" value="Genomic_DNA"/>
</dbReference>
<dbReference type="Gene3D" id="2.70.70.10">
    <property type="entry name" value="Glucose Permease (Domain IIA)"/>
    <property type="match status" value="1"/>
</dbReference>
<accession>A0A1Y1SAN6</accession>
<gene>
    <name evidence="4" type="ORF">ATO7_14578</name>
</gene>
<proteinExistence type="predicted"/>
<dbReference type="FunFam" id="2.70.70.10:FF:000003">
    <property type="entry name" value="Murein hydrolase activator EnvC"/>
    <property type="match status" value="1"/>
</dbReference>
<dbReference type="CDD" id="cd12797">
    <property type="entry name" value="M23_peptidase"/>
    <property type="match status" value="1"/>
</dbReference>
<organism evidence="4 5">
    <name type="scientific">Oceanococcus atlanticus</name>
    <dbReference type="NCBI Taxonomy" id="1317117"/>
    <lineage>
        <taxon>Bacteria</taxon>
        <taxon>Pseudomonadati</taxon>
        <taxon>Pseudomonadota</taxon>
        <taxon>Gammaproteobacteria</taxon>
        <taxon>Chromatiales</taxon>
        <taxon>Oceanococcaceae</taxon>
        <taxon>Oceanococcus</taxon>
    </lineage>
</organism>
<dbReference type="PANTHER" id="PTHR21666">
    <property type="entry name" value="PEPTIDASE-RELATED"/>
    <property type="match status" value="1"/>
</dbReference>
<name>A0A1Y1SAN6_9GAMM</name>
<keyword evidence="1" id="KW-0175">Coiled coil</keyword>
<keyword evidence="5" id="KW-1185">Reference proteome</keyword>
<sequence length="392" mass="43670">MKSVKAHANMRAAMRMFVFALLLIPLQLAAQGDLAQKKAELASLKARIQSIAAQVERDKQTQDSLSQDIERIEQRLASLREATRTVTRDLRAAETRSARLEAERKALQSELSGHYKALESQLRAAYIIGRQARTRMLLSQHDPARLARMQVYLEYFQRAYQERIMAFEATLTQLETKNKEAAQALNELKALKTSREQALAGIQTQRQQRQALLDEVQSRLGAGGATLRDLRNQQARLEQLIEQLSAALKQTQLPSLSGNLANLKGQLFRPVEGPTLASYNSLKADGETRWKGLWLGADEGAPVRAVASGRVVYVDWMHHFGLLVIVDHGEGWFSLYGHNQTANKAVGDSVKAGESLAQAGNTGGHDKPGVYLEIRQGRKTHNPIRWLRAANP</sequence>
<feature type="coiled-coil region" evidence="1">
    <location>
        <begin position="34"/>
        <end position="110"/>
    </location>
</feature>
<dbReference type="SUPFAM" id="SSF51261">
    <property type="entry name" value="Duplicated hybrid motif"/>
    <property type="match status" value="1"/>
</dbReference>
<dbReference type="PANTHER" id="PTHR21666:SF270">
    <property type="entry name" value="MUREIN HYDROLASE ACTIVATOR ENVC"/>
    <property type="match status" value="1"/>
</dbReference>
<reference evidence="4 5" key="1">
    <citation type="submission" date="2013-04" db="EMBL/GenBank/DDBJ databases">
        <title>Oceanococcus atlanticus 22II-S10r2 Genome Sequencing.</title>
        <authorList>
            <person name="Lai Q."/>
            <person name="Li G."/>
            <person name="Shao Z."/>
        </authorList>
    </citation>
    <scope>NUCLEOTIDE SEQUENCE [LARGE SCALE GENOMIC DNA]</scope>
    <source>
        <strain evidence="4 5">22II-S10r2</strain>
    </source>
</reference>
<dbReference type="InterPro" id="IPR011055">
    <property type="entry name" value="Dup_hybrid_motif"/>
</dbReference>
<dbReference type="Pfam" id="PF01551">
    <property type="entry name" value="Peptidase_M23"/>
    <property type="match status" value="1"/>
</dbReference>
<keyword evidence="2" id="KW-0732">Signal</keyword>
<evidence type="ECO:0000313" key="4">
    <source>
        <dbReference type="EMBL" id="ORE85456.1"/>
    </source>
</evidence>